<sequence>MSAGGDNGFAQAFHVGEQAGTAVFGDHLAQQPSEQAHVSAKLVRHLRDGIVSFGRSYGGHAWKASEFGLITRDRSHPLD</sequence>
<proteinExistence type="predicted"/>
<evidence type="ECO:0000313" key="1">
    <source>
        <dbReference type="EMBL" id="GII53225.1"/>
    </source>
</evidence>
<comment type="caution">
    <text evidence="1">The sequence shown here is derived from an EMBL/GenBank/DDBJ whole genome shotgun (WGS) entry which is preliminary data.</text>
</comment>
<dbReference type="EMBL" id="BOOR01000008">
    <property type="protein sequence ID" value="GII53225.1"/>
    <property type="molecule type" value="Genomic_DNA"/>
</dbReference>
<dbReference type="Proteomes" id="UP000605992">
    <property type="component" value="Unassembled WGS sequence"/>
</dbReference>
<keyword evidence="2" id="KW-1185">Reference proteome</keyword>
<dbReference type="AlphaFoldDB" id="A0A8J3XUL6"/>
<reference evidence="1" key="1">
    <citation type="submission" date="2021-01" db="EMBL/GenBank/DDBJ databases">
        <title>Whole genome shotgun sequence of Planotetraspora thailandica NBRC 104271.</title>
        <authorList>
            <person name="Komaki H."/>
            <person name="Tamura T."/>
        </authorList>
    </citation>
    <scope>NUCLEOTIDE SEQUENCE</scope>
    <source>
        <strain evidence="1">NBRC 104271</strain>
    </source>
</reference>
<gene>
    <name evidence="1" type="ORF">Pth03_16140</name>
</gene>
<name>A0A8J3XUL6_9ACTN</name>
<protein>
    <submittedName>
        <fullName evidence="1">Uncharacterized protein</fullName>
    </submittedName>
</protein>
<accession>A0A8J3XUL6</accession>
<organism evidence="1 2">
    <name type="scientific">Planotetraspora thailandica</name>
    <dbReference type="NCBI Taxonomy" id="487172"/>
    <lineage>
        <taxon>Bacteria</taxon>
        <taxon>Bacillati</taxon>
        <taxon>Actinomycetota</taxon>
        <taxon>Actinomycetes</taxon>
        <taxon>Streptosporangiales</taxon>
        <taxon>Streptosporangiaceae</taxon>
        <taxon>Planotetraspora</taxon>
    </lineage>
</organism>
<evidence type="ECO:0000313" key="2">
    <source>
        <dbReference type="Proteomes" id="UP000605992"/>
    </source>
</evidence>